<accession>V4CMZ7</accession>
<dbReference type="Gene3D" id="1.10.472.80">
    <property type="entry name" value="Ypt/Rab-GAP domain of gyp1p, domain 3"/>
    <property type="match status" value="1"/>
</dbReference>
<dbReference type="SMART" id="SM00164">
    <property type="entry name" value="TBC"/>
    <property type="match status" value="1"/>
</dbReference>
<name>V4CMZ7_LOTGI</name>
<dbReference type="GO" id="GO:0005096">
    <property type="term" value="F:GTPase activator activity"/>
    <property type="evidence" value="ECO:0007669"/>
    <property type="project" value="UniProtKB-KW"/>
</dbReference>
<dbReference type="HOGENOM" id="CLU_039465_4_0_1"/>
<evidence type="ECO:0000313" key="8">
    <source>
        <dbReference type="EMBL" id="ESP03750.1"/>
    </source>
</evidence>
<keyword evidence="3" id="KW-0812">Transmembrane</keyword>
<dbReference type="Pfam" id="PF00566">
    <property type="entry name" value="RabGAP-TBC"/>
    <property type="match status" value="1"/>
</dbReference>
<dbReference type="PANTHER" id="PTHR20913">
    <property type="entry name" value="TBC1 DOMAIN FAMILY MEMBER 20/GTPASE"/>
    <property type="match status" value="1"/>
</dbReference>
<dbReference type="GO" id="GO:0007030">
    <property type="term" value="P:Golgi organization"/>
    <property type="evidence" value="ECO:0007669"/>
    <property type="project" value="UniProtKB-ARBA"/>
</dbReference>
<gene>
    <name evidence="8" type="ORF">LOTGIDRAFT_64842</name>
</gene>
<reference evidence="8 9" key="1">
    <citation type="journal article" date="2013" name="Nature">
        <title>Insights into bilaterian evolution from three spiralian genomes.</title>
        <authorList>
            <person name="Simakov O."/>
            <person name="Marletaz F."/>
            <person name="Cho S.J."/>
            <person name="Edsinger-Gonzales E."/>
            <person name="Havlak P."/>
            <person name="Hellsten U."/>
            <person name="Kuo D.H."/>
            <person name="Larsson T."/>
            <person name="Lv J."/>
            <person name="Arendt D."/>
            <person name="Savage R."/>
            <person name="Osoegawa K."/>
            <person name="de Jong P."/>
            <person name="Grimwood J."/>
            <person name="Chapman J.A."/>
            <person name="Shapiro H."/>
            <person name="Aerts A."/>
            <person name="Otillar R.P."/>
            <person name="Terry A.Y."/>
            <person name="Boore J.L."/>
            <person name="Grigoriev I.V."/>
            <person name="Lindberg D.R."/>
            <person name="Seaver E.C."/>
            <person name="Weisblat D.A."/>
            <person name="Putnam N.H."/>
            <person name="Rokhsar D.S."/>
        </authorList>
    </citation>
    <scope>NUCLEOTIDE SEQUENCE [LARGE SCALE GENOMIC DNA]</scope>
</reference>
<dbReference type="PROSITE" id="PS50086">
    <property type="entry name" value="TBC_RABGAP"/>
    <property type="match status" value="1"/>
</dbReference>
<dbReference type="EMBL" id="KB199906">
    <property type="protein sequence ID" value="ESP03750.1"/>
    <property type="molecule type" value="Genomic_DNA"/>
</dbReference>
<evidence type="ECO:0000256" key="5">
    <source>
        <dbReference type="ARBA" id="ARBA00023136"/>
    </source>
</evidence>
<feature type="non-terminal residue" evidence="8">
    <location>
        <position position="275"/>
    </location>
</feature>
<dbReference type="GO" id="GO:0005789">
    <property type="term" value="C:endoplasmic reticulum membrane"/>
    <property type="evidence" value="ECO:0007669"/>
    <property type="project" value="TreeGrafter"/>
</dbReference>
<protein>
    <recommendedName>
        <fullName evidence="6">TBC1 domain family member 20</fullName>
    </recommendedName>
</protein>
<dbReference type="FunFam" id="1.10.8.1310:FF:000001">
    <property type="entry name" value="TBC1 domain family, member 20"/>
    <property type="match status" value="1"/>
</dbReference>
<evidence type="ECO:0000256" key="6">
    <source>
        <dbReference type="ARBA" id="ARBA00067516"/>
    </source>
</evidence>
<dbReference type="InterPro" id="IPR035969">
    <property type="entry name" value="Rab-GAP_TBC_sf"/>
</dbReference>
<dbReference type="AlphaFoldDB" id="V4CMZ7"/>
<keyword evidence="4" id="KW-1133">Transmembrane helix</keyword>
<dbReference type="CTD" id="20251719"/>
<dbReference type="PANTHER" id="PTHR20913:SF7">
    <property type="entry name" value="RE60063P"/>
    <property type="match status" value="1"/>
</dbReference>
<keyword evidence="5" id="KW-0472">Membrane</keyword>
<feature type="non-terminal residue" evidence="8">
    <location>
        <position position="1"/>
    </location>
</feature>
<dbReference type="KEGG" id="lgi:LOTGIDRAFT_64842"/>
<dbReference type="SUPFAM" id="SSF47923">
    <property type="entry name" value="Ypt/Rab-GAP domain of gyp1p"/>
    <property type="match status" value="2"/>
</dbReference>
<evidence type="ECO:0000313" key="9">
    <source>
        <dbReference type="Proteomes" id="UP000030746"/>
    </source>
</evidence>
<keyword evidence="9" id="KW-1185">Reference proteome</keyword>
<dbReference type="Proteomes" id="UP000030746">
    <property type="component" value="Unassembled WGS sequence"/>
</dbReference>
<comment type="subcellular location">
    <subcellularLocation>
        <location evidence="1">Membrane</location>
        <topology evidence="1">Multi-pass membrane protein</topology>
    </subcellularLocation>
</comment>
<dbReference type="GO" id="GO:0016050">
    <property type="term" value="P:vesicle organization"/>
    <property type="evidence" value="ECO:0007669"/>
    <property type="project" value="UniProtKB-ARBA"/>
</dbReference>
<evidence type="ECO:0000259" key="7">
    <source>
        <dbReference type="PROSITE" id="PS50086"/>
    </source>
</evidence>
<organism evidence="8 9">
    <name type="scientific">Lottia gigantea</name>
    <name type="common">Giant owl limpet</name>
    <dbReference type="NCBI Taxonomy" id="225164"/>
    <lineage>
        <taxon>Eukaryota</taxon>
        <taxon>Metazoa</taxon>
        <taxon>Spiralia</taxon>
        <taxon>Lophotrochozoa</taxon>
        <taxon>Mollusca</taxon>
        <taxon>Gastropoda</taxon>
        <taxon>Patellogastropoda</taxon>
        <taxon>Lottioidea</taxon>
        <taxon>Lottiidae</taxon>
        <taxon>Lottia</taxon>
    </lineage>
</organism>
<dbReference type="GeneID" id="20251719"/>
<dbReference type="GO" id="GO:0006888">
    <property type="term" value="P:endoplasmic reticulum to Golgi vesicle-mediated transport"/>
    <property type="evidence" value="ECO:0007669"/>
    <property type="project" value="TreeGrafter"/>
</dbReference>
<evidence type="ECO:0000256" key="3">
    <source>
        <dbReference type="ARBA" id="ARBA00022692"/>
    </source>
</evidence>
<dbReference type="Gene3D" id="1.10.8.1310">
    <property type="match status" value="1"/>
</dbReference>
<proteinExistence type="predicted"/>
<dbReference type="OMA" id="MIMRVLM"/>
<dbReference type="InterPro" id="IPR045913">
    <property type="entry name" value="TBC20/Gyp8-like"/>
</dbReference>
<dbReference type="OrthoDB" id="206700at2759"/>
<evidence type="ECO:0000256" key="2">
    <source>
        <dbReference type="ARBA" id="ARBA00022468"/>
    </source>
</evidence>
<dbReference type="InterPro" id="IPR000195">
    <property type="entry name" value="Rab-GAP-TBC_dom"/>
</dbReference>
<evidence type="ECO:0000256" key="4">
    <source>
        <dbReference type="ARBA" id="ARBA00022989"/>
    </source>
</evidence>
<evidence type="ECO:0000256" key="1">
    <source>
        <dbReference type="ARBA" id="ARBA00004141"/>
    </source>
</evidence>
<feature type="domain" description="Rab-GAP TBC" evidence="7">
    <location>
        <begin position="15"/>
        <end position="201"/>
    </location>
</feature>
<dbReference type="FunFam" id="1.10.472.80:FF:000024">
    <property type="entry name" value="TBC1 domain family member 20"/>
    <property type="match status" value="1"/>
</dbReference>
<dbReference type="STRING" id="225164.V4CMZ7"/>
<sequence length="275" mass="32150">DVSVLRQLAINRGGMLTNELRRSAWPKQLGVDLDNISPKPDEETLKNHRDYTQVVMDVNRSLKRFPPGMEDEERYALQDVLISVIMRVLVNNSQLHYYQGFHDICVTFLLVVEEDVAFALVEKLTQNHLRDFMDSDMERTKNMLNYLYPIINKASPNLGEFMERAELGTIFCLSWLITWYGHVLNDIKHIVRLYDFFIACHPLMPIYLAAAIVLYRQDEILSCECEMCFIHSLLSRIPENLPFEELITQAGDLFLQFPPKDLSDEAKRIRYDHLH</sequence>
<dbReference type="RefSeq" id="XP_009045607.1">
    <property type="nucleotide sequence ID" value="XM_009047359.1"/>
</dbReference>
<keyword evidence="2" id="KW-0343">GTPase activation</keyword>